<sequence length="51" mass="5630">MILMLNLVHPLAVRAWRRRTLAGPASRACTRLLRSVLPSRPGATQPAPPCR</sequence>
<gene>
    <name evidence="1" type="ORF">FA95DRAFT_1552485</name>
</gene>
<dbReference type="EMBL" id="MU275840">
    <property type="protein sequence ID" value="KAI0053426.1"/>
    <property type="molecule type" value="Genomic_DNA"/>
</dbReference>
<dbReference type="Proteomes" id="UP000814033">
    <property type="component" value="Unassembled WGS sequence"/>
</dbReference>
<reference evidence="1" key="1">
    <citation type="submission" date="2021-02" db="EMBL/GenBank/DDBJ databases">
        <authorList>
            <consortium name="DOE Joint Genome Institute"/>
            <person name="Ahrendt S."/>
            <person name="Looney B.P."/>
            <person name="Miyauchi S."/>
            <person name="Morin E."/>
            <person name="Drula E."/>
            <person name="Courty P.E."/>
            <person name="Chicoki N."/>
            <person name="Fauchery L."/>
            <person name="Kohler A."/>
            <person name="Kuo A."/>
            <person name="Labutti K."/>
            <person name="Pangilinan J."/>
            <person name="Lipzen A."/>
            <person name="Riley R."/>
            <person name="Andreopoulos W."/>
            <person name="He G."/>
            <person name="Johnson J."/>
            <person name="Barry K.W."/>
            <person name="Grigoriev I.V."/>
            <person name="Nagy L."/>
            <person name="Hibbett D."/>
            <person name="Henrissat B."/>
            <person name="Matheny P.B."/>
            <person name="Labbe J."/>
            <person name="Martin F."/>
        </authorList>
    </citation>
    <scope>NUCLEOTIDE SEQUENCE</scope>
    <source>
        <strain evidence="1">FP105234-sp</strain>
    </source>
</reference>
<reference evidence="1" key="2">
    <citation type="journal article" date="2022" name="New Phytol.">
        <title>Evolutionary transition to the ectomycorrhizal habit in the genomes of a hyperdiverse lineage of mushroom-forming fungi.</title>
        <authorList>
            <person name="Looney B."/>
            <person name="Miyauchi S."/>
            <person name="Morin E."/>
            <person name="Drula E."/>
            <person name="Courty P.E."/>
            <person name="Kohler A."/>
            <person name="Kuo A."/>
            <person name="LaButti K."/>
            <person name="Pangilinan J."/>
            <person name="Lipzen A."/>
            <person name="Riley R."/>
            <person name="Andreopoulos W."/>
            <person name="He G."/>
            <person name="Johnson J."/>
            <person name="Nolan M."/>
            <person name="Tritt A."/>
            <person name="Barry K.W."/>
            <person name="Grigoriev I.V."/>
            <person name="Nagy L.G."/>
            <person name="Hibbett D."/>
            <person name="Henrissat B."/>
            <person name="Matheny P.B."/>
            <person name="Labbe J."/>
            <person name="Martin F.M."/>
        </authorList>
    </citation>
    <scope>NUCLEOTIDE SEQUENCE</scope>
    <source>
        <strain evidence="1">FP105234-sp</strain>
    </source>
</reference>
<accession>A0ACB8SBZ6</accession>
<name>A0ACB8SBZ6_9AGAM</name>
<organism evidence="1 2">
    <name type="scientific">Auriscalpium vulgare</name>
    <dbReference type="NCBI Taxonomy" id="40419"/>
    <lineage>
        <taxon>Eukaryota</taxon>
        <taxon>Fungi</taxon>
        <taxon>Dikarya</taxon>
        <taxon>Basidiomycota</taxon>
        <taxon>Agaricomycotina</taxon>
        <taxon>Agaricomycetes</taxon>
        <taxon>Russulales</taxon>
        <taxon>Auriscalpiaceae</taxon>
        <taxon>Auriscalpium</taxon>
    </lineage>
</organism>
<comment type="caution">
    <text evidence="1">The sequence shown here is derived from an EMBL/GenBank/DDBJ whole genome shotgun (WGS) entry which is preliminary data.</text>
</comment>
<protein>
    <submittedName>
        <fullName evidence="1">Uncharacterized protein</fullName>
    </submittedName>
</protein>
<proteinExistence type="predicted"/>
<feature type="non-terminal residue" evidence="1">
    <location>
        <position position="51"/>
    </location>
</feature>
<evidence type="ECO:0000313" key="1">
    <source>
        <dbReference type="EMBL" id="KAI0053426.1"/>
    </source>
</evidence>
<evidence type="ECO:0000313" key="2">
    <source>
        <dbReference type="Proteomes" id="UP000814033"/>
    </source>
</evidence>
<keyword evidence="2" id="KW-1185">Reference proteome</keyword>